<evidence type="ECO:0000256" key="7">
    <source>
        <dbReference type="ARBA" id="ARBA00022837"/>
    </source>
</evidence>
<name>A0AAD7JRJ0_9AGAR</name>
<evidence type="ECO:0000256" key="5">
    <source>
        <dbReference type="ARBA" id="ARBA00022729"/>
    </source>
</evidence>
<keyword evidence="7" id="KW-0106">Calcium</keyword>
<evidence type="ECO:0000313" key="12">
    <source>
        <dbReference type="Proteomes" id="UP001215598"/>
    </source>
</evidence>
<keyword evidence="12" id="KW-1185">Reference proteome</keyword>
<dbReference type="PANTHER" id="PTHR33938">
    <property type="entry name" value="FERULOYL ESTERASE B-RELATED"/>
    <property type="match status" value="1"/>
</dbReference>
<proteinExistence type="inferred from homology"/>
<evidence type="ECO:0000256" key="1">
    <source>
        <dbReference type="ARBA" id="ARBA00006249"/>
    </source>
</evidence>
<evidence type="ECO:0000313" key="11">
    <source>
        <dbReference type="EMBL" id="KAJ7770444.1"/>
    </source>
</evidence>
<evidence type="ECO:0000256" key="8">
    <source>
        <dbReference type="ARBA" id="ARBA00023157"/>
    </source>
</evidence>
<keyword evidence="3" id="KW-0119">Carbohydrate metabolism</keyword>
<dbReference type="AlphaFoldDB" id="A0AAD7JRJ0"/>
<keyword evidence="6 10" id="KW-0378">Hydrolase</keyword>
<dbReference type="EC" id="3.1.1.-" evidence="10"/>
<evidence type="ECO:0000256" key="3">
    <source>
        <dbReference type="ARBA" id="ARBA00022651"/>
    </source>
</evidence>
<sequence>MPQPSALVEDWQLVELQTPRKLLTTGLSIWTPTNLSPAAVACLALKTTLQLENTTIIDVSYLPTGSKVDAHGPCAESADVHTALCRVQFFTNTTDTSSMRAEAWLPDEWYGRFLVTGNGGLGGCIDYGSLDYGTSLHFATVGSNNGHDGTNGDVFLNHPEVINDFAARAIHVEAVIGKQITEAYYGRAHNRAYYSGCSTGGRQGTQAALKYPTDFDGIVAGAPATDFNHLVHWSAMLGRAIGAPDPASSPGFIPPQLWKVIAEEIMRQCDGIDGVLDGIIMEPDTCNFDPEALADGRRLDSCLLPPQIAALHKIYSPLYGKRGDVIYPRFDPGAEGDSGCDLFSGRIVSRAEDWIKYTIVNNTDFDFSEYGLEHLELMDSINPGGIATFDGDLSTFRDHGGKFLTYHGRADPEIIASGNSKRVYDLIVQTLDSFTTNVDAFYRSFLIPGMGHCARGPGAPRFGQFWPGSNAMNESSHNILVALVD</sequence>
<dbReference type="GO" id="GO:0046872">
    <property type="term" value="F:metal ion binding"/>
    <property type="evidence" value="ECO:0007669"/>
    <property type="project" value="UniProtKB-KW"/>
</dbReference>
<reference evidence="11" key="1">
    <citation type="submission" date="2023-03" db="EMBL/GenBank/DDBJ databases">
        <title>Massive genome expansion in bonnet fungi (Mycena s.s.) driven by repeated elements and novel gene families across ecological guilds.</title>
        <authorList>
            <consortium name="Lawrence Berkeley National Laboratory"/>
            <person name="Harder C.B."/>
            <person name="Miyauchi S."/>
            <person name="Viragh M."/>
            <person name="Kuo A."/>
            <person name="Thoen E."/>
            <person name="Andreopoulos B."/>
            <person name="Lu D."/>
            <person name="Skrede I."/>
            <person name="Drula E."/>
            <person name="Henrissat B."/>
            <person name="Morin E."/>
            <person name="Kohler A."/>
            <person name="Barry K."/>
            <person name="LaButti K."/>
            <person name="Morin E."/>
            <person name="Salamov A."/>
            <person name="Lipzen A."/>
            <person name="Mereny Z."/>
            <person name="Hegedus B."/>
            <person name="Baldrian P."/>
            <person name="Stursova M."/>
            <person name="Weitz H."/>
            <person name="Taylor A."/>
            <person name="Grigoriev I.V."/>
            <person name="Nagy L.G."/>
            <person name="Martin F."/>
            <person name="Kauserud H."/>
        </authorList>
    </citation>
    <scope>NUCLEOTIDE SEQUENCE</scope>
    <source>
        <strain evidence="11">CBHHK182m</strain>
    </source>
</reference>
<evidence type="ECO:0000256" key="4">
    <source>
        <dbReference type="ARBA" id="ARBA00022723"/>
    </source>
</evidence>
<protein>
    <recommendedName>
        <fullName evidence="10">Carboxylic ester hydrolase</fullName>
        <ecNumber evidence="10">3.1.1.-</ecNumber>
    </recommendedName>
</protein>
<evidence type="ECO:0000256" key="6">
    <source>
        <dbReference type="ARBA" id="ARBA00022801"/>
    </source>
</evidence>
<dbReference type="Gene3D" id="3.40.50.1820">
    <property type="entry name" value="alpha/beta hydrolase"/>
    <property type="match status" value="1"/>
</dbReference>
<gene>
    <name evidence="11" type="ORF">B0H16DRAFT_1685762</name>
</gene>
<accession>A0AAD7JRJ0</accession>
<dbReference type="GO" id="GO:0030600">
    <property type="term" value="F:feruloyl esterase activity"/>
    <property type="evidence" value="ECO:0007669"/>
    <property type="project" value="UniProtKB-EC"/>
</dbReference>
<keyword evidence="5" id="KW-0732">Signal</keyword>
<dbReference type="InterPro" id="IPR011118">
    <property type="entry name" value="Tannase/feruloyl_esterase"/>
</dbReference>
<dbReference type="PANTHER" id="PTHR33938:SF15">
    <property type="entry name" value="FERULOYL ESTERASE B-RELATED"/>
    <property type="match status" value="1"/>
</dbReference>
<dbReference type="Proteomes" id="UP001215598">
    <property type="component" value="Unassembled WGS sequence"/>
</dbReference>
<comment type="caution">
    <text evidence="11">The sequence shown here is derived from an EMBL/GenBank/DDBJ whole genome shotgun (WGS) entry which is preliminary data.</text>
</comment>
<evidence type="ECO:0000256" key="9">
    <source>
        <dbReference type="ARBA" id="ARBA00034075"/>
    </source>
</evidence>
<keyword evidence="3" id="KW-0858">Xylan degradation</keyword>
<dbReference type="GO" id="GO:0045493">
    <property type="term" value="P:xylan catabolic process"/>
    <property type="evidence" value="ECO:0007669"/>
    <property type="project" value="UniProtKB-KW"/>
</dbReference>
<keyword evidence="4" id="KW-0479">Metal-binding</keyword>
<organism evidence="11 12">
    <name type="scientific">Mycena metata</name>
    <dbReference type="NCBI Taxonomy" id="1033252"/>
    <lineage>
        <taxon>Eukaryota</taxon>
        <taxon>Fungi</taxon>
        <taxon>Dikarya</taxon>
        <taxon>Basidiomycota</taxon>
        <taxon>Agaricomycotina</taxon>
        <taxon>Agaricomycetes</taxon>
        <taxon>Agaricomycetidae</taxon>
        <taxon>Agaricales</taxon>
        <taxon>Marasmiineae</taxon>
        <taxon>Mycenaceae</taxon>
        <taxon>Mycena</taxon>
    </lineage>
</organism>
<dbReference type="InterPro" id="IPR029058">
    <property type="entry name" value="AB_hydrolase_fold"/>
</dbReference>
<dbReference type="EMBL" id="JARKIB010000016">
    <property type="protein sequence ID" value="KAJ7770444.1"/>
    <property type="molecule type" value="Genomic_DNA"/>
</dbReference>
<comment type="similarity">
    <text evidence="1 10">Belongs to the tannase family.</text>
</comment>
<keyword evidence="3" id="KW-0624">Polysaccharide degradation</keyword>
<evidence type="ECO:0000256" key="2">
    <source>
        <dbReference type="ARBA" id="ARBA00022487"/>
    </source>
</evidence>
<keyword evidence="2" id="KW-0719">Serine esterase</keyword>
<dbReference type="Pfam" id="PF07519">
    <property type="entry name" value="Tannase"/>
    <property type="match status" value="1"/>
</dbReference>
<dbReference type="SUPFAM" id="SSF53474">
    <property type="entry name" value="alpha/beta-Hydrolases"/>
    <property type="match status" value="1"/>
</dbReference>
<keyword evidence="8" id="KW-1015">Disulfide bond</keyword>
<comment type="catalytic activity">
    <reaction evidence="9">
        <text>feruloyl-polysaccharide + H2O = ferulate + polysaccharide.</text>
        <dbReference type="EC" id="3.1.1.73"/>
    </reaction>
</comment>
<evidence type="ECO:0000256" key="10">
    <source>
        <dbReference type="RuleBase" id="RU361238"/>
    </source>
</evidence>